<accession>A0ABU8E6E5</accession>
<gene>
    <name evidence="1" type="ORF">UXQ13_11630</name>
</gene>
<reference evidence="1 2" key="1">
    <citation type="submission" date="2024-03" db="EMBL/GenBank/DDBJ databases">
        <title>Draft genome sequence of Klenkia terrae.</title>
        <authorList>
            <person name="Duangmal K."/>
            <person name="Chantavorakit T."/>
        </authorList>
    </citation>
    <scope>NUCLEOTIDE SEQUENCE [LARGE SCALE GENOMIC DNA]</scope>
    <source>
        <strain evidence="1 2">JCM 17786</strain>
    </source>
</reference>
<sequence length="1119" mass="120634">MGEKEAHYRSALRSASLVVEADYDRGDVDNILAALGSLYAYLARRGDPAERAFDRYPHCLLVGMVGTAAIAPEANTFWPEFWRATKIHPDQDLQRFVGDAFLQALGRARLPQFTDVVAHRRFVGPAAMHAAIPNSGMHRLVDVILARRRHDPGLAGADLLTWLTANTGRLNYVDSSVGRFLQFGDELALDVLDRVIEVVAHAGEHLGSLDDGTLSTETTGLPSVMLTALVEELHERRHDLVIQPAPLRRKHRTEPTVALDVGAGAVVVMLPAVSAEDGAAVWSVAGDGATESIRAAAQWVGKAATTTPLAAAVRQPVRRLNVRLRGQERLDVELVDPSDPLLLFDVDGQLLPAGLPVPRGEVWAVIPKDKEVVDVAGTPLRIMGQLGQPVGWRGWLICSLDLQNASAVRLSDAASTVRPRLVRSSGAPSIEGISPLAAVTTRRGMEVSSTRPTVVLPPGSDPSQWQVEVLRPDDRGRGVVRMALAECPQIAGGHDPLHQFGSPLLGEFTISVRGAFGKKAQRTVFVAEGLGVDVAPRLRWTTAGLLDPAAATIRPAPGMTTSSSALSFDADTVQSDVTCEVGLQARTILIRPPAVEVQVTGQGLPGGWTSRPPIVHAETFDAQAFLSVRLPGDNCAYRLELSADDADDRQSIESTDRRGRETRLFSLGRFADTARRVGSGRFDLVGIDSRSTVALLRPRTFASGARAVDRGLQLDDLRYVEGLHAATYRNTAPWLPPVVREVDESGFVQLGDELKQAGPLLVSLAVVDPWAPTDWPDWPGPTALQVARPGHHEAVDSGSELLSAALAGAPVPDDGVVTDLTAVWPVLDLEDRLPLPTDTARRVRRLVLDSLHSDPPAALSSLMFQVRDRAAAVRLLIRAGLVERRFRDIEQDAIRRGWASAPVLAALAAVPQWRKDEWSDNSGDDLRRSLALGGGESLVAILDSRHDPHREVGGFGPTASALDQLDPARVEDLWSAVQVVPEGLLHPDSRMAAAKQLFDARREKELTGVLAFIERDLSRVRKCLVGAAPPDLFAQFEARLDGTPTAAWGLLPAASFGWAALARLRAYNSAAVPLLGDGRREAWFVLATHAPDYVGMDIVLADAHAYTAATASKKRDHHG</sequence>
<evidence type="ECO:0000313" key="2">
    <source>
        <dbReference type="Proteomes" id="UP001373496"/>
    </source>
</evidence>
<dbReference type="EMBL" id="JBAPLV010000011">
    <property type="protein sequence ID" value="MEI4279115.1"/>
    <property type="molecule type" value="Genomic_DNA"/>
</dbReference>
<protein>
    <submittedName>
        <fullName evidence="1">Uncharacterized protein</fullName>
    </submittedName>
</protein>
<proteinExistence type="predicted"/>
<keyword evidence="2" id="KW-1185">Reference proteome</keyword>
<name>A0ABU8E6E5_9ACTN</name>
<comment type="caution">
    <text evidence="1">The sequence shown here is derived from an EMBL/GenBank/DDBJ whole genome shotgun (WGS) entry which is preliminary data.</text>
</comment>
<evidence type="ECO:0000313" key="1">
    <source>
        <dbReference type="EMBL" id="MEI4279115.1"/>
    </source>
</evidence>
<organism evidence="1 2">
    <name type="scientific">Klenkia terrae</name>
    <dbReference type="NCBI Taxonomy" id="1052259"/>
    <lineage>
        <taxon>Bacteria</taxon>
        <taxon>Bacillati</taxon>
        <taxon>Actinomycetota</taxon>
        <taxon>Actinomycetes</taxon>
        <taxon>Geodermatophilales</taxon>
        <taxon>Geodermatophilaceae</taxon>
        <taxon>Klenkia</taxon>
    </lineage>
</organism>
<dbReference type="Proteomes" id="UP001373496">
    <property type="component" value="Unassembled WGS sequence"/>
</dbReference>